<evidence type="ECO:0000313" key="2">
    <source>
        <dbReference type="EMBL" id="SHG61104.1"/>
    </source>
</evidence>
<dbReference type="Proteomes" id="UP000184522">
    <property type="component" value="Unassembled WGS sequence"/>
</dbReference>
<keyword evidence="1" id="KW-1133">Transmembrane helix</keyword>
<evidence type="ECO:0000313" key="3">
    <source>
        <dbReference type="Proteomes" id="UP000184522"/>
    </source>
</evidence>
<accession>A0A1M5L7L7</accession>
<proteinExistence type="predicted"/>
<protein>
    <submittedName>
        <fullName evidence="2">Uncharacterized protein</fullName>
    </submittedName>
</protein>
<reference evidence="3" key="1">
    <citation type="submission" date="2016-11" db="EMBL/GenBank/DDBJ databases">
        <authorList>
            <person name="Varghese N."/>
            <person name="Submissions S."/>
        </authorList>
    </citation>
    <scope>NUCLEOTIDE SEQUENCE [LARGE SCALE GENOMIC DNA]</scope>
    <source>
        <strain evidence="3">DSM 25330</strain>
    </source>
</reference>
<gene>
    <name evidence="2" type="ORF">SAMN05444148_0550</name>
</gene>
<dbReference type="AlphaFoldDB" id="A0A1M5L7L7"/>
<organism evidence="2 3">
    <name type="scientific">Winogradskyella jejuensis</name>
    <dbReference type="NCBI Taxonomy" id="1089305"/>
    <lineage>
        <taxon>Bacteria</taxon>
        <taxon>Pseudomonadati</taxon>
        <taxon>Bacteroidota</taxon>
        <taxon>Flavobacteriia</taxon>
        <taxon>Flavobacteriales</taxon>
        <taxon>Flavobacteriaceae</taxon>
        <taxon>Winogradskyella</taxon>
    </lineage>
</organism>
<name>A0A1M5L7L7_9FLAO</name>
<feature type="transmembrane region" description="Helical" evidence="1">
    <location>
        <begin position="62"/>
        <end position="83"/>
    </location>
</feature>
<sequence length="84" mass="9741">MASASMNTIINNNRKLLPNREKFKNRLGGYKPNKKTEYNLPKASAKQLRDIRKRMQAERKIWMLKAMALTIIVSTISVALMFLM</sequence>
<keyword evidence="3" id="KW-1185">Reference proteome</keyword>
<dbReference type="STRING" id="1089305.SAMN05444148_0550"/>
<dbReference type="EMBL" id="FQWS01000001">
    <property type="protein sequence ID" value="SHG61104.1"/>
    <property type="molecule type" value="Genomic_DNA"/>
</dbReference>
<keyword evidence="1" id="KW-0812">Transmembrane</keyword>
<keyword evidence="1" id="KW-0472">Membrane</keyword>
<dbReference type="OrthoDB" id="1448903at2"/>
<dbReference type="RefSeq" id="WP_073082694.1">
    <property type="nucleotide sequence ID" value="NZ_FQWS01000001.1"/>
</dbReference>
<evidence type="ECO:0000256" key="1">
    <source>
        <dbReference type="SAM" id="Phobius"/>
    </source>
</evidence>